<name>A0AAD3S5Z9_NEPGR</name>
<proteinExistence type="predicted"/>
<sequence length="343" mass="36848">MGRDSQIPLSDVMLFTPIVEGVPVHQAKGRDAKMGLQSDVNFSVDRAAILNSDRRKQNHRGEILNPLYAEQDASPASMNPDKGLGGLGNQFDLGVHAGADKEKRGFLVEQPLEQSDEFPADAKIAPCSDICDPIAFRKPNRDHKVSEEAPLVATLKLASSPIAPPGDAHGEVAVMALSSSDEASIVCKFDAPAVDVVPSKNGSSICRDEVDHDCWLLVDSQAPLDDTMSSIDVLHSPIADIEDLDLMVPPSDGVNWELAPDSPTDLDHTPSSITPLLSKYSLDVPIFERPSTSSLNDSHVRAQQKPQRKKNLHPANLCDPAAMKVDLSSGRFGAAFAVLLAWG</sequence>
<dbReference type="Proteomes" id="UP001279734">
    <property type="component" value="Unassembled WGS sequence"/>
</dbReference>
<dbReference type="AlphaFoldDB" id="A0AAD3S5Z9"/>
<evidence type="ECO:0000313" key="3">
    <source>
        <dbReference type="Proteomes" id="UP001279734"/>
    </source>
</evidence>
<evidence type="ECO:0000313" key="2">
    <source>
        <dbReference type="EMBL" id="GMH04836.1"/>
    </source>
</evidence>
<comment type="caution">
    <text evidence="2">The sequence shown here is derived from an EMBL/GenBank/DDBJ whole genome shotgun (WGS) entry which is preliminary data.</text>
</comment>
<protein>
    <submittedName>
        <fullName evidence="2">Uncharacterized protein</fullName>
    </submittedName>
</protein>
<feature type="region of interest" description="Disordered" evidence="1">
    <location>
        <begin position="292"/>
        <end position="315"/>
    </location>
</feature>
<accession>A0AAD3S5Z9</accession>
<gene>
    <name evidence="2" type="ORF">Nepgr_006676</name>
</gene>
<organism evidence="2 3">
    <name type="scientific">Nepenthes gracilis</name>
    <name type="common">Slender pitcher plant</name>
    <dbReference type="NCBI Taxonomy" id="150966"/>
    <lineage>
        <taxon>Eukaryota</taxon>
        <taxon>Viridiplantae</taxon>
        <taxon>Streptophyta</taxon>
        <taxon>Embryophyta</taxon>
        <taxon>Tracheophyta</taxon>
        <taxon>Spermatophyta</taxon>
        <taxon>Magnoliopsida</taxon>
        <taxon>eudicotyledons</taxon>
        <taxon>Gunneridae</taxon>
        <taxon>Pentapetalae</taxon>
        <taxon>Caryophyllales</taxon>
        <taxon>Nepenthaceae</taxon>
        <taxon>Nepenthes</taxon>
    </lineage>
</organism>
<reference evidence="2" key="1">
    <citation type="submission" date="2023-05" db="EMBL/GenBank/DDBJ databases">
        <title>Nepenthes gracilis genome sequencing.</title>
        <authorList>
            <person name="Fukushima K."/>
        </authorList>
    </citation>
    <scope>NUCLEOTIDE SEQUENCE</scope>
    <source>
        <strain evidence="2">SING2019-196</strain>
    </source>
</reference>
<keyword evidence="3" id="KW-1185">Reference proteome</keyword>
<evidence type="ECO:0000256" key="1">
    <source>
        <dbReference type="SAM" id="MobiDB-lite"/>
    </source>
</evidence>
<dbReference type="EMBL" id="BSYO01000005">
    <property type="protein sequence ID" value="GMH04836.1"/>
    <property type="molecule type" value="Genomic_DNA"/>
</dbReference>